<dbReference type="Proteomes" id="UP000198569">
    <property type="component" value="Unassembled WGS sequence"/>
</dbReference>
<keyword evidence="2" id="KW-1185">Reference proteome</keyword>
<proteinExistence type="predicted"/>
<evidence type="ECO:0008006" key="3">
    <source>
        <dbReference type="Google" id="ProtNLM"/>
    </source>
</evidence>
<reference evidence="2" key="1">
    <citation type="submission" date="2016-10" db="EMBL/GenBank/DDBJ databases">
        <authorList>
            <person name="Varghese N."/>
            <person name="Submissions S."/>
        </authorList>
    </citation>
    <scope>NUCLEOTIDE SEQUENCE [LARGE SCALE GENOMIC DNA]</scope>
    <source>
        <strain evidence="2">DSM 15718</strain>
    </source>
</reference>
<gene>
    <name evidence="1" type="ORF">SAMN05444338_11588</name>
</gene>
<dbReference type="STRING" id="229203.SAMN05444338_11588"/>
<dbReference type="AlphaFoldDB" id="A0A1H3ENW5"/>
<protein>
    <recommendedName>
        <fullName evidence="3">Sporulation related domain-containing protein</fullName>
    </recommendedName>
</protein>
<evidence type="ECO:0000313" key="2">
    <source>
        <dbReference type="Proteomes" id="UP000198569"/>
    </source>
</evidence>
<dbReference type="OrthoDB" id="2473397at2"/>
<dbReference type="RefSeq" id="WP_091434527.1">
    <property type="nucleotide sequence ID" value="NZ_FNMV01000015.1"/>
</dbReference>
<accession>A0A1H3ENW5</accession>
<organism evidence="1 2">
    <name type="scientific">Flavobacterium degerlachei</name>
    <dbReference type="NCBI Taxonomy" id="229203"/>
    <lineage>
        <taxon>Bacteria</taxon>
        <taxon>Pseudomonadati</taxon>
        <taxon>Bacteroidota</taxon>
        <taxon>Flavobacteriia</taxon>
        <taxon>Flavobacteriales</taxon>
        <taxon>Flavobacteriaceae</taxon>
        <taxon>Flavobacterium</taxon>
    </lineage>
</organism>
<evidence type="ECO:0000313" key="1">
    <source>
        <dbReference type="EMBL" id="SDX80463.1"/>
    </source>
</evidence>
<sequence length="129" mass="15143">MRISPIQKALFYSFALCIITLNSRAQDRKVTLTQDSKFEQLLNEKRKINTSIAVNERYKIQIFSGDAEKSKKTLNDCKQNFTDLDGTIVFNTPNYKVWIGNFRTRIEAERNLIEIKKKYETAYIIKPQK</sequence>
<dbReference type="EMBL" id="FNMV01000015">
    <property type="protein sequence ID" value="SDX80463.1"/>
    <property type="molecule type" value="Genomic_DNA"/>
</dbReference>
<name>A0A1H3ENW5_9FLAO</name>